<accession>A0A9Q4DAM2</accession>
<evidence type="ECO:0000313" key="2">
    <source>
        <dbReference type="Proteomes" id="UP001081438"/>
    </source>
</evidence>
<gene>
    <name evidence="1" type="ORF">NW112_09370</name>
</gene>
<evidence type="ECO:0000313" key="1">
    <source>
        <dbReference type="EMBL" id="MCY1595446.1"/>
    </source>
</evidence>
<dbReference type="GO" id="GO:0003677">
    <property type="term" value="F:DNA binding"/>
    <property type="evidence" value="ECO:0007669"/>
    <property type="project" value="UniProtKB-KW"/>
</dbReference>
<reference evidence="1" key="1">
    <citation type="journal article" date="2022" name="Int. J. Mol. Sci.">
        <title>Phenotypic and genotypic virulence characterisation of Staphylococcus pettenkoferi strains isolated from human bloodstream and diabetic foot infections.</title>
        <authorList>
            <person name="Magnan C."/>
        </authorList>
    </citation>
    <scope>NUCLEOTIDE SEQUENCE</scope>
    <source>
        <strain evidence="1">NSP020P</strain>
    </source>
</reference>
<organism evidence="1 2">
    <name type="scientific">Staphylococcus pettenkoferi</name>
    <dbReference type="NCBI Taxonomy" id="170573"/>
    <lineage>
        <taxon>Bacteria</taxon>
        <taxon>Bacillati</taxon>
        <taxon>Bacillota</taxon>
        <taxon>Bacilli</taxon>
        <taxon>Bacillales</taxon>
        <taxon>Staphylococcaceae</taxon>
        <taxon>Staphylococcus</taxon>
    </lineage>
</organism>
<dbReference type="AlphaFoldDB" id="A0A9Q4DAM2"/>
<sequence>MTKMLNNANFDDFLKLSEKQQKYIEKKNETGQTDKTIAKKIGVDTTTISRWKRKEEYQLGLKGYQAYYLSEKTPQALLTMTRLLNARSELVRFQAAKDILDRSGYTPIDKQELEVTTPNIINNIPLED</sequence>
<dbReference type="RefSeq" id="WP_268218475.1">
    <property type="nucleotide sequence ID" value="NZ_JANSKX010000032.1"/>
</dbReference>
<dbReference type="Gene3D" id="1.10.10.60">
    <property type="entry name" value="Homeodomain-like"/>
    <property type="match status" value="1"/>
</dbReference>
<proteinExistence type="predicted"/>
<keyword evidence="1" id="KW-0238">DNA-binding</keyword>
<dbReference type="EMBL" id="JANSKX010000032">
    <property type="protein sequence ID" value="MCY1595446.1"/>
    <property type="molecule type" value="Genomic_DNA"/>
</dbReference>
<dbReference type="Proteomes" id="UP001081438">
    <property type="component" value="Unassembled WGS sequence"/>
</dbReference>
<comment type="caution">
    <text evidence="1">The sequence shown here is derived from an EMBL/GenBank/DDBJ whole genome shotgun (WGS) entry which is preliminary data.</text>
</comment>
<name>A0A9Q4DAM2_9STAP</name>
<protein>
    <submittedName>
        <fullName evidence="1">DNA-binding protein</fullName>
    </submittedName>
</protein>